<name>A0A343AWP4_PLEER</name>
<dbReference type="GeneID" id="30901310"/>
<dbReference type="RefSeq" id="YP_009344391.1">
    <property type="nucleotide sequence ID" value="NC_033533.1"/>
</dbReference>
<gene>
    <name evidence="1" type="primary">orf196</name>
</gene>
<geneLocation type="mitochondrion" evidence="1"/>
<dbReference type="EMBL" id="KX827267">
    <property type="protein sequence ID" value="APT42206.1"/>
    <property type="molecule type" value="Genomic_DNA"/>
</dbReference>
<proteinExistence type="predicted"/>
<evidence type="ECO:0000313" key="1">
    <source>
        <dbReference type="EMBL" id="APT42206.1"/>
    </source>
</evidence>
<protein>
    <submittedName>
        <fullName evidence="1">Uncharacterized protein</fullName>
    </submittedName>
</protein>
<dbReference type="AlphaFoldDB" id="A0A343AWP4"/>
<keyword evidence="1" id="KW-0496">Mitochondrion</keyword>
<sequence>MNNEKFRDFGFYKIIIITAIVNSGEYNLHHNVLITNNTSFEDYYDQVKDVIHNHYGKREGIYMSRSVPLFKVFVWNMDSYRNKHIKLTKSAVKGKFVTPNSKTLNSFALKHRRGFYSKNIKSGFPLVKNKSLFIRFFNNFIKPIKPSNLDSIIKPFEKNYHYKQSFLFGVIFHLLDLKLPENAEPILNYSFARKKF</sequence>
<reference evidence="1" key="1">
    <citation type="journal article" date="2016" name="Mitochondrial DNA Part B Resour">
        <title>The complete mitochondrial genome of the Basidiomycete edible fungus Pleurotus eryngii.</title>
        <authorList>
            <person name="Yang R."/>
            <person name="Li Y."/>
            <person name="Li C."/>
            <person name="Xu J."/>
            <person name="Bao D."/>
        </authorList>
    </citation>
    <scope>NUCLEOTIDE SEQUENCE</scope>
</reference>
<accession>A0A343AWP4</accession>
<organism evidence="1">
    <name type="scientific">Pleurotus eryngii</name>
    <name type="common">Boletus of the steppes</name>
    <dbReference type="NCBI Taxonomy" id="5323"/>
    <lineage>
        <taxon>Eukaryota</taxon>
        <taxon>Fungi</taxon>
        <taxon>Dikarya</taxon>
        <taxon>Basidiomycota</taxon>
        <taxon>Agaricomycotina</taxon>
        <taxon>Agaricomycetes</taxon>
        <taxon>Agaricomycetidae</taxon>
        <taxon>Agaricales</taxon>
        <taxon>Pleurotineae</taxon>
        <taxon>Pleurotaceae</taxon>
        <taxon>Pleurotus</taxon>
    </lineage>
</organism>